<evidence type="ECO:0000313" key="1">
    <source>
        <dbReference type="EMBL" id="JAD26474.1"/>
    </source>
</evidence>
<dbReference type="AlphaFoldDB" id="A0A0A8YJ08"/>
<dbReference type="EMBL" id="GBRH01271421">
    <property type="protein sequence ID" value="JAD26474.1"/>
    <property type="molecule type" value="Transcribed_RNA"/>
</dbReference>
<accession>A0A0A8YJ08</accession>
<proteinExistence type="predicted"/>
<organism evidence="1">
    <name type="scientific">Arundo donax</name>
    <name type="common">Giant reed</name>
    <name type="synonym">Donax arundinaceus</name>
    <dbReference type="NCBI Taxonomy" id="35708"/>
    <lineage>
        <taxon>Eukaryota</taxon>
        <taxon>Viridiplantae</taxon>
        <taxon>Streptophyta</taxon>
        <taxon>Embryophyta</taxon>
        <taxon>Tracheophyta</taxon>
        <taxon>Spermatophyta</taxon>
        <taxon>Magnoliopsida</taxon>
        <taxon>Liliopsida</taxon>
        <taxon>Poales</taxon>
        <taxon>Poaceae</taxon>
        <taxon>PACMAD clade</taxon>
        <taxon>Arundinoideae</taxon>
        <taxon>Arundineae</taxon>
        <taxon>Arundo</taxon>
    </lineage>
</organism>
<reference evidence="1" key="2">
    <citation type="journal article" date="2015" name="Data Brief">
        <title>Shoot transcriptome of the giant reed, Arundo donax.</title>
        <authorList>
            <person name="Barrero R.A."/>
            <person name="Guerrero F.D."/>
            <person name="Moolhuijzen P."/>
            <person name="Goolsby J.A."/>
            <person name="Tidwell J."/>
            <person name="Bellgard S.E."/>
            <person name="Bellgard M.I."/>
        </authorList>
    </citation>
    <scope>NUCLEOTIDE SEQUENCE</scope>
    <source>
        <tissue evidence="1">Shoot tissue taken approximately 20 cm above the soil surface</tissue>
    </source>
</reference>
<reference evidence="1" key="1">
    <citation type="submission" date="2014-09" db="EMBL/GenBank/DDBJ databases">
        <authorList>
            <person name="Magalhaes I.L.F."/>
            <person name="Oliveira U."/>
            <person name="Santos F.R."/>
            <person name="Vidigal T.H.D.A."/>
            <person name="Brescovit A.D."/>
            <person name="Santos A.J."/>
        </authorList>
    </citation>
    <scope>NUCLEOTIDE SEQUENCE</scope>
    <source>
        <tissue evidence="1">Shoot tissue taken approximately 20 cm above the soil surface</tissue>
    </source>
</reference>
<name>A0A0A8YJ08_ARUDO</name>
<protein>
    <submittedName>
        <fullName evidence="1">Uncharacterized protein</fullName>
    </submittedName>
</protein>
<sequence length="57" mass="6434">MYRVRPYGKIFVMCVTTKKDSSEPFRVITNRWSSGQGAHMIATVSNNSVNTKILALK</sequence>